<keyword evidence="2" id="KW-1185">Reference proteome</keyword>
<reference evidence="1 2" key="1">
    <citation type="journal article" date="2014" name="Proc. Natl. Acad. Sci. U.S.A.">
        <title>Trajectory and genomic determinants of fungal-pathogen speciation and host adaptation.</title>
        <authorList>
            <person name="Hu X."/>
            <person name="Xiao G."/>
            <person name="Zheng P."/>
            <person name="Shang Y."/>
            <person name="Su Y."/>
            <person name="Zhang X."/>
            <person name="Liu X."/>
            <person name="Zhan S."/>
            <person name="St Leger R.J."/>
            <person name="Wang C."/>
        </authorList>
    </citation>
    <scope>NUCLEOTIDE SEQUENCE [LARGE SCALE GENOMIC DNA]</scope>
    <source>
        <strain evidence="1 2">ARSEF 549</strain>
    </source>
</reference>
<dbReference type="Proteomes" id="UP000031186">
    <property type="component" value="Unassembled WGS sequence"/>
</dbReference>
<dbReference type="InterPro" id="IPR011990">
    <property type="entry name" value="TPR-like_helical_dom_sf"/>
</dbReference>
<evidence type="ECO:0000313" key="2">
    <source>
        <dbReference type="Proteomes" id="UP000031186"/>
    </source>
</evidence>
<protein>
    <submittedName>
        <fullName evidence="1">TPR repeat protein</fullName>
    </submittedName>
</protein>
<dbReference type="AlphaFoldDB" id="A0A0B4EBR0"/>
<dbReference type="SUPFAM" id="SSF48452">
    <property type="entry name" value="TPR-like"/>
    <property type="match status" value="1"/>
</dbReference>
<evidence type="ECO:0000313" key="1">
    <source>
        <dbReference type="EMBL" id="KID59625.1"/>
    </source>
</evidence>
<dbReference type="EMBL" id="AZNF01000026">
    <property type="protein sequence ID" value="KID59625.1"/>
    <property type="molecule type" value="Genomic_DNA"/>
</dbReference>
<proteinExistence type="predicted"/>
<gene>
    <name evidence="1" type="ORF">MAN_10566</name>
</gene>
<dbReference type="VEuPathDB" id="FungiDB:MAN_10566"/>
<feature type="non-terminal residue" evidence="1">
    <location>
        <position position="1"/>
    </location>
</feature>
<dbReference type="HOGENOM" id="CLU_1378420_0_0_1"/>
<dbReference type="Gene3D" id="1.25.40.10">
    <property type="entry name" value="Tetratricopeptide repeat domain"/>
    <property type="match status" value="1"/>
</dbReference>
<name>A0A0B4EBR0_METAF</name>
<dbReference type="Pfam" id="PF13424">
    <property type="entry name" value="TPR_12"/>
    <property type="match status" value="1"/>
</dbReference>
<organism evidence="1 2">
    <name type="scientific">Metarhizium anisopliae (strain ARSEF 549)</name>
    <dbReference type="NCBI Taxonomy" id="3151832"/>
    <lineage>
        <taxon>Eukaryota</taxon>
        <taxon>Fungi</taxon>
        <taxon>Dikarya</taxon>
        <taxon>Ascomycota</taxon>
        <taxon>Pezizomycotina</taxon>
        <taxon>Sordariomycetes</taxon>
        <taxon>Hypocreomycetidae</taxon>
        <taxon>Hypocreales</taxon>
        <taxon>Clavicipitaceae</taxon>
        <taxon>Metarhizium</taxon>
    </lineage>
</organism>
<accession>A0A0B4EBR0</accession>
<comment type="caution">
    <text evidence="1">The sequence shown here is derived from an EMBL/GenBank/DDBJ whole genome shotgun (WGS) entry which is preliminary data.</text>
</comment>
<sequence length="198" mass="22875">MESLDLTSMLSRGESKTSRDGAVTYVVNDFRNAIIERKSHEEAVDIIIHYADQLHRCGGLEEVKRLYRKAAEDLGQNFGRHHSSTLFVTFERGRLLQHVRQFQTAERMYNRVLRGMEHRNPYQLYFFNELGVVYAEQHELLKAERAFQKALHGFTESWGADNLWAYTAAINLSDIYQTQGKLEEATILLHRGLSGLAK</sequence>